<dbReference type="EMBL" id="CP023445">
    <property type="protein sequence ID" value="ATE54602.1"/>
    <property type="molecule type" value="Genomic_DNA"/>
</dbReference>
<dbReference type="Proteomes" id="UP000218505">
    <property type="component" value="Chromosome"/>
</dbReference>
<keyword evidence="5" id="KW-0503">Monooxygenase</keyword>
<evidence type="ECO:0000256" key="5">
    <source>
        <dbReference type="ARBA" id="ARBA00023033"/>
    </source>
</evidence>
<dbReference type="RefSeq" id="WP_096493907.1">
    <property type="nucleotide sequence ID" value="NZ_CP023445.1"/>
</dbReference>
<protein>
    <submittedName>
        <fullName evidence="7">Salicylate hydroxylase</fullName>
        <ecNumber evidence="7">1.14.13.1</ecNumber>
    </submittedName>
</protein>
<reference evidence="7" key="1">
    <citation type="submission" date="2017-09" db="EMBL/GenBank/DDBJ databases">
        <title>Complete Genome Sequence of ansamitocin-producing Bacterium Actinosynnema pretiosum X47.</title>
        <authorList>
            <person name="Cao G."/>
            <person name="Zong G."/>
            <person name="Zhong C."/>
            <person name="Fu J."/>
        </authorList>
    </citation>
    <scope>NUCLEOTIDE SEQUENCE [LARGE SCALE GENOMIC DNA]</scope>
    <source>
        <strain evidence="7">X47</strain>
    </source>
</reference>
<dbReference type="PANTHER" id="PTHR13789:SF318">
    <property type="entry name" value="GERANYLGERANYL DIPHOSPHATE REDUCTASE"/>
    <property type="match status" value="1"/>
</dbReference>
<dbReference type="SUPFAM" id="SSF54373">
    <property type="entry name" value="FAD-linked reductases, C-terminal domain"/>
    <property type="match status" value="1"/>
</dbReference>
<organism evidence="7 8">
    <name type="scientific">Actinosynnema pretiosum</name>
    <dbReference type="NCBI Taxonomy" id="42197"/>
    <lineage>
        <taxon>Bacteria</taxon>
        <taxon>Bacillati</taxon>
        <taxon>Actinomycetota</taxon>
        <taxon>Actinomycetes</taxon>
        <taxon>Pseudonocardiales</taxon>
        <taxon>Pseudonocardiaceae</taxon>
        <taxon>Actinosynnema</taxon>
    </lineage>
</organism>
<dbReference type="EC" id="1.14.13.1" evidence="7"/>
<dbReference type="Gene3D" id="3.50.50.60">
    <property type="entry name" value="FAD/NAD(P)-binding domain"/>
    <property type="match status" value="1"/>
</dbReference>
<evidence type="ECO:0000256" key="4">
    <source>
        <dbReference type="ARBA" id="ARBA00023002"/>
    </source>
</evidence>
<keyword evidence="3" id="KW-0274">FAD</keyword>
<evidence type="ECO:0000256" key="3">
    <source>
        <dbReference type="ARBA" id="ARBA00022827"/>
    </source>
</evidence>
<accession>A0A290Z6K4</accession>
<evidence type="ECO:0000313" key="7">
    <source>
        <dbReference type="EMBL" id="ATE54602.1"/>
    </source>
</evidence>
<dbReference type="SUPFAM" id="SSF51905">
    <property type="entry name" value="FAD/NAD(P)-binding domain"/>
    <property type="match status" value="1"/>
</dbReference>
<evidence type="ECO:0000313" key="8">
    <source>
        <dbReference type="Proteomes" id="UP000218505"/>
    </source>
</evidence>
<name>A0A290Z6K4_9PSEU</name>
<dbReference type="PANTHER" id="PTHR13789">
    <property type="entry name" value="MONOOXYGENASE"/>
    <property type="match status" value="1"/>
</dbReference>
<gene>
    <name evidence="7" type="ORF">CNX65_15965</name>
</gene>
<dbReference type="GO" id="GO:0071949">
    <property type="term" value="F:FAD binding"/>
    <property type="evidence" value="ECO:0007669"/>
    <property type="project" value="InterPro"/>
</dbReference>
<keyword evidence="2" id="KW-0285">Flavoprotein</keyword>
<dbReference type="InterPro" id="IPR036188">
    <property type="entry name" value="FAD/NAD-bd_sf"/>
</dbReference>
<dbReference type="AlphaFoldDB" id="A0A290Z6K4"/>
<proteinExistence type="predicted"/>
<comment type="cofactor">
    <cofactor evidence="1">
        <name>FAD</name>
        <dbReference type="ChEBI" id="CHEBI:57692"/>
    </cofactor>
</comment>
<dbReference type="InterPro" id="IPR002938">
    <property type="entry name" value="FAD-bd"/>
</dbReference>
<dbReference type="KEGG" id="apre:CNX65_15965"/>
<evidence type="ECO:0000256" key="2">
    <source>
        <dbReference type="ARBA" id="ARBA00022630"/>
    </source>
</evidence>
<evidence type="ECO:0000259" key="6">
    <source>
        <dbReference type="Pfam" id="PF01494"/>
    </source>
</evidence>
<dbReference type="GO" id="GO:0018658">
    <property type="term" value="F:salicylate 1-monooxygenase activity"/>
    <property type="evidence" value="ECO:0007669"/>
    <property type="project" value="UniProtKB-EC"/>
</dbReference>
<dbReference type="PRINTS" id="PR00420">
    <property type="entry name" value="RNGMNOXGNASE"/>
</dbReference>
<sequence length="400" mass="41752">MATFVIAGGGIGGLSAALAVARAGHEVLVLERAPAFTEIGAGIQLAPNAFHALDALGVGDGVRERAVLVDALRLLDGVTGDQLAALPLDEGYRARFGNPYAVVHRRDLHDPLLRACREHPRVRLRAGTAVTGYEQDSGGVRCALSGGGTVAADGLVGADGIRSAVRARLLGDGGPRVSGHTIFRTTVPLERVPPELRWNSVCLWAAPGWHFVHYPIASGDRLNLAIIRDDGAATAASGVPADRAEVLAGFPDLAPTARALLELGEDWRRWVLCDRDPAPRWHDGRVVLVGDAAHPMLQYAAQGACQALEDAVVLGGLLSGADGGAVAGRFARFTAERADRVARTQLVARWMGDRVFHAPPAERAALLDGLSAADLVEAVAWLHAERATAPAAPTAPAAAG</sequence>
<evidence type="ECO:0000256" key="1">
    <source>
        <dbReference type="ARBA" id="ARBA00001974"/>
    </source>
</evidence>
<dbReference type="Pfam" id="PF01494">
    <property type="entry name" value="FAD_binding_3"/>
    <property type="match status" value="1"/>
</dbReference>
<keyword evidence="4 7" id="KW-0560">Oxidoreductase</keyword>
<feature type="domain" description="FAD-binding" evidence="6">
    <location>
        <begin position="5"/>
        <end position="343"/>
    </location>
</feature>
<keyword evidence="8" id="KW-1185">Reference proteome</keyword>
<dbReference type="InterPro" id="IPR050493">
    <property type="entry name" value="FAD-dep_Monooxygenase_BioMet"/>
</dbReference>